<dbReference type="Pfam" id="PF10382">
    <property type="entry name" value="ZGRF1-like_N"/>
    <property type="match status" value="1"/>
</dbReference>
<evidence type="ECO:0000256" key="1">
    <source>
        <dbReference type="SAM" id="MobiDB-lite"/>
    </source>
</evidence>
<evidence type="ECO:0000313" key="3">
    <source>
        <dbReference type="EMBL" id="KAK3676205.1"/>
    </source>
</evidence>
<name>A0AAE0WQM9_9PEZI</name>
<dbReference type="GO" id="GO:0006302">
    <property type="term" value="P:double-strand break repair"/>
    <property type="evidence" value="ECO:0007669"/>
    <property type="project" value="TreeGrafter"/>
</dbReference>
<dbReference type="InterPro" id="IPR018838">
    <property type="entry name" value="ZGRF1-like_N"/>
</dbReference>
<feature type="region of interest" description="Disordered" evidence="1">
    <location>
        <begin position="180"/>
        <end position="202"/>
    </location>
</feature>
<dbReference type="EMBL" id="JAUTXT010000011">
    <property type="protein sequence ID" value="KAK3676205.1"/>
    <property type="molecule type" value="Genomic_DNA"/>
</dbReference>
<dbReference type="AlphaFoldDB" id="A0AAE0WQM9"/>
<dbReference type="PANTHER" id="PTHR28535:SF1">
    <property type="entry name" value="PROTEIN ZGRF1"/>
    <property type="match status" value="1"/>
</dbReference>
<keyword evidence="4" id="KW-1185">Reference proteome</keyword>
<dbReference type="InterPro" id="IPR052800">
    <property type="entry name" value="DNA_Repair_Helicase_ZGRF1"/>
</dbReference>
<sequence>MTAAVYRSGTPSLSIPQTQNTAPVLEFNCLYTHDLRKKQKKWHDGFLRFHTFNKRIMVYDIPRNYIGDMHWTAGEVLQEGDELMLEKGGAMVEVADAIGRTETDLTELRASRKKPVTGNGSSPARVPQTPAVRIPSMTASRPGTALKHRSLNALLGTSKGPVGKAALPTKSPFEVRHAGLENDAWNEGRSPKRQRVGRPVAMSVVKPAKDSTPLWARTSDAANARKKAQILQDQRSPQSVEIIELEDDAPSDKFLPGFSSDALVPPSSPPRHRPRREATAPPARSSSPAFQTQKPAMERLARETPLVKSASAAHSSATVRQGTPLRHNISSNSAASKGSAVEREATKLASRPSLPLAKANVDTPRSKKPGTALKIAASAPKKKMLVCQDQLTTKAPRLPNTDLADAPDLTGDERDDSRDRGAKTKTQRQLLDERLRKVKGHIKPITKAAAIEPMAESLDSGQTNHDGTEKSCGIKDHQFQSIVNTSSSFVDIDTMLPQALMQEQIPLGGHDESSRTDLLEIPKHPAPHSSPTVNSVRADKTTAESMHVVHRPDFPLAVVLDSHKQQGTKVKLSSPRRRRRIGRKEIRQSAQSCFPPPAESIAQAAQAAGIGDRSAEASVGPDTPDVVSTTGKAPIEMVSGIDNPAIQEGTPQISLLDHGGQVIETLKRVPGLPMRFTPSPQKQAQLVRQTDAAKASEQVVLSDQVQTAGSETIGNETTTAPAFAKPALPASKRTNKKAAKQPVTLSTATSGTAAVMLGRPFQAPKKAKVATEAVARSVTKHSPTEVPMTADPWSREAFDLFDWRPPGWDEERWCLKDVADALGETTKT</sequence>
<dbReference type="PANTHER" id="PTHR28535">
    <property type="entry name" value="ZINC FINGER GRF-TYPE CONTAINING 1"/>
    <property type="match status" value="1"/>
</dbReference>
<feature type="compositionally biased region" description="Polar residues" evidence="1">
    <location>
        <begin position="710"/>
        <end position="720"/>
    </location>
</feature>
<proteinExistence type="predicted"/>
<feature type="region of interest" description="Disordered" evidence="1">
    <location>
        <begin position="250"/>
        <end position="376"/>
    </location>
</feature>
<dbReference type="GO" id="GO:0035861">
    <property type="term" value="C:site of double-strand break"/>
    <property type="evidence" value="ECO:0007669"/>
    <property type="project" value="TreeGrafter"/>
</dbReference>
<feature type="region of interest" description="Disordered" evidence="1">
    <location>
        <begin position="605"/>
        <end position="627"/>
    </location>
</feature>
<evidence type="ECO:0000259" key="2">
    <source>
        <dbReference type="Pfam" id="PF10382"/>
    </source>
</evidence>
<dbReference type="Proteomes" id="UP001274830">
    <property type="component" value="Unassembled WGS sequence"/>
</dbReference>
<accession>A0AAE0WQM9</accession>
<feature type="region of interest" description="Disordered" evidence="1">
    <location>
        <begin position="105"/>
        <end position="128"/>
    </location>
</feature>
<protein>
    <recommendedName>
        <fullName evidence="2">5'-3' DNA helicase ZGRF1-like N-terminal domain-containing protein</fullName>
    </recommendedName>
</protein>
<gene>
    <name evidence="3" type="ORF">LTR78_003955</name>
</gene>
<feature type="region of interest" description="Disordered" evidence="1">
    <location>
        <begin position="392"/>
        <end position="431"/>
    </location>
</feature>
<feature type="domain" description="5'-3' DNA helicase ZGRF1-like N-terminal" evidence="2">
    <location>
        <begin position="24"/>
        <end position="105"/>
    </location>
</feature>
<dbReference type="GO" id="GO:0005634">
    <property type="term" value="C:nucleus"/>
    <property type="evidence" value="ECO:0007669"/>
    <property type="project" value="TreeGrafter"/>
</dbReference>
<feature type="compositionally biased region" description="Polar residues" evidence="1">
    <location>
        <begin position="312"/>
        <end position="321"/>
    </location>
</feature>
<feature type="region of interest" description="Disordered" evidence="1">
    <location>
        <begin position="710"/>
        <end position="743"/>
    </location>
</feature>
<evidence type="ECO:0000313" key="4">
    <source>
        <dbReference type="Proteomes" id="UP001274830"/>
    </source>
</evidence>
<organism evidence="3 4">
    <name type="scientific">Recurvomyces mirabilis</name>
    <dbReference type="NCBI Taxonomy" id="574656"/>
    <lineage>
        <taxon>Eukaryota</taxon>
        <taxon>Fungi</taxon>
        <taxon>Dikarya</taxon>
        <taxon>Ascomycota</taxon>
        <taxon>Pezizomycotina</taxon>
        <taxon>Dothideomycetes</taxon>
        <taxon>Dothideomycetidae</taxon>
        <taxon>Mycosphaerellales</taxon>
        <taxon>Teratosphaeriaceae</taxon>
        <taxon>Recurvomyces</taxon>
    </lineage>
</organism>
<feature type="compositionally biased region" description="Basic and acidic residues" evidence="1">
    <location>
        <begin position="411"/>
        <end position="422"/>
    </location>
</feature>
<reference evidence="3" key="1">
    <citation type="submission" date="2023-07" db="EMBL/GenBank/DDBJ databases">
        <title>Black Yeasts Isolated from many extreme environments.</title>
        <authorList>
            <person name="Coleine C."/>
            <person name="Stajich J.E."/>
            <person name="Selbmann L."/>
        </authorList>
    </citation>
    <scope>NUCLEOTIDE SEQUENCE</scope>
    <source>
        <strain evidence="3">CCFEE 5485</strain>
    </source>
</reference>
<feature type="compositionally biased region" description="Low complexity" evidence="1">
    <location>
        <begin position="279"/>
        <end position="289"/>
    </location>
</feature>
<comment type="caution">
    <text evidence="3">The sequence shown here is derived from an EMBL/GenBank/DDBJ whole genome shotgun (WGS) entry which is preliminary data.</text>
</comment>